<reference evidence="1" key="1">
    <citation type="submission" date="2018-08" db="EMBL/GenBank/DDBJ databases">
        <title>Identification of Burkholderia cepacia strains that express a Burkholderia pseudomallei-like capsular polysaccharide.</title>
        <authorList>
            <person name="Burtnick M.N."/>
            <person name="Vongsouvath M."/>
            <person name="Newton P."/>
            <person name="Wuthiekanun V."/>
            <person name="Limmathurotsakul D."/>
            <person name="Brett P.J."/>
            <person name="Chantratita N."/>
            <person name="Dance D.A."/>
        </authorList>
    </citation>
    <scope>NUCLEOTIDE SEQUENCE</scope>
    <source>
        <strain evidence="1">SBXCC001</strain>
    </source>
</reference>
<gene>
    <name evidence="1" type="ORF">C7S16_3804</name>
</gene>
<evidence type="ECO:0000313" key="2">
    <source>
        <dbReference type="Proteomes" id="UP001272137"/>
    </source>
</evidence>
<name>A0AAW9CVQ6_BURTH</name>
<protein>
    <submittedName>
        <fullName evidence="1">Uncharacterized protein</fullName>
    </submittedName>
</protein>
<proteinExistence type="predicted"/>
<dbReference type="EMBL" id="QXCT01000002">
    <property type="protein sequence ID" value="MDW9254745.1"/>
    <property type="molecule type" value="Genomic_DNA"/>
</dbReference>
<dbReference type="Proteomes" id="UP001272137">
    <property type="component" value="Unassembled WGS sequence"/>
</dbReference>
<evidence type="ECO:0000313" key="1">
    <source>
        <dbReference type="EMBL" id="MDW9254745.1"/>
    </source>
</evidence>
<comment type="caution">
    <text evidence="1">The sequence shown here is derived from an EMBL/GenBank/DDBJ whole genome shotgun (WGS) entry which is preliminary data.</text>
</comment>
<sequence>MKPAAVAAIRRNRLDLTPFLLEFKLCIRAAWRPANHALLIIDNRK</sequence>
<organism evidence="1 2">
    <name type="scientific">Burkholderia thailandensis</name>
    <dbReference type="NCBI Taxonomy" id="57975"/>
    <lineage>
        <taxon>Bacteria</taxon>
        <taxon>Pseudomonadati</taxon>
        <taxon>Pseudomonadota</taxon>
        <taxon>Betaproteobacteria</taxon>
        <taxon>Burkholderiales</taxon>
        <taxon>Burkholderiaceae</taxon>
        <taxon>Burkholderia</taxon>
        <taxon>pseudomallei group</taxon>
    </lineage>
</organism>
<dbReference type="AlphaFoldDB" id="A0AAW9CVQ6"/>
<accession>A0AAW9CVQ6</accession>